<protein>
    <submittedName>
        <fullName evidence="1">Uncharacterized protein</fullName>
    </submittedName>
</protein>
<reference evidence="2" key="1">
    <citation type="journal article" date="2022" name="Mol. Ecol. Resour.">
        <title>The genomes of chicory, endive, great burdock and yacon provide insights into Asteraceae palaeo-polyploidization history and plant inulin production.</title>
        <authorList>
            <person name="Fan W."/>
            <person name="Wang S."/>
            <person name="Wang H."/>
            <person name="Wang A."/>
            <person name="Jiang F."/>
            <person name="Liu H."/>
            <person name="Zhao H."/>
            <person name="Xu D."/>
            <person name="Zhang Y."/>
        </authorList>
    </citation>
    <scope>NUCLEOTIDE SEQUENCE [LARGE SCALE GENOMIC DNA]</scope>
    <source>
        <strain evidence="2">cv. Niubang</strain>
    </source>
</reference>
<comment type="caution">
    <text evidence="1">The sequence shown here is derived from an EMBL/GenBank/DDBJ whole genome shotgun (WGS) entry which is preliminary data.</text>
</comment>
<keyword evidence="2" id="KW-1185">Reference proteome</keyword>
<accession>A0ACB9C0Z6</accession>
<reference evidence="1 2" key="2">
    <citation type="journal article" date="2022" name="Mol. Ecol. Resour.">
        <title>The genomes of chicory, endive, great burdock and yacon provide insights into Asteraceae paleo-polyploidization history and plant inulin production.</title>
        <authorList>
            <person name="Fan W."/>
            <person name="Wang S."/>
            <person name="Wang H."/>
            <person name="Wang A."/>
            <person name="Jiang F."/>
            <person name="Liu H."/>
            <person name="Zhao H."/>
            <person name="Xu D."/>
            <person name="Zhang Y."/>
        </authorList>
    </citation>
    <scope>NUCLEOTIDE SEQUENCE [LARGE SCALE GENOMIC DNA]</scope>
    <source>
        <strain evidence="2">cv. Niubang</strain>
    </source>
</reference>
<dbReference type="EMBL" id="CM042051">
    <property type="protein sequence ID" value="KAI3728001.1"/>
    <property type="molecule type" value="Genomic_DNA"/>
</dbReference>
<organism evidence="1 2">
    <name type="scientific">Arctium lappa</name>
    <name type="common">Greater burdock</name>
    <name type="synonym">Lappa major</name>
    <dbReference type="NCBI Taxonomy" id="4217"/>
    <lineage>
        <taxon>Eukaryota</taxon>
        <taxon>Viridiplantae</taxon>
        <taxon>Streptophyta</taxon>
        <taxon>Embryophyta</taxon>
        <taxon>Tracheophyta</taxon>
        <taxon>Spermatophyta</taxon>
        <taxon>Magnoliopsida</taxon>
        <taxon>eudicotyledons</taxon>
        <taxon>Gunneridae</taxon>
        <taxon>Pentapetalae</taxon>
        <taxon>asterids</taxon>
        <taxon>campanulids</taxon>
        <taxon>Asterales</taxon>
        <taxon>Asteraceae</taxon>
        <taxon>Carduoideae</taxon>
        <taxon>Cardueae</taxon>
        <taxon>Arctiinae</taxon>
        <taxon>Arctium</taxon>
    </lineage>
</organism>
<name>A0ACB9C0Z6_ARCLA</name>
<evidence type="ECO:0000313" key="2">
    <source>
        <dbReference type="Proteomes" id="UP001055879"/>
    </source>
</evidence>
<evidence type="ECO:0000313" key="1">
    <source>
        <dbReference type="EMBL" id="KAI3728001.1"/>
    </source>
</evidence>
<sequence>MNITGIPSSGIDKRFIGGIAGETLDALSHGKIFSLEVNDDLKVVVHESSIHFLYCKSFTKLTRTTLKLTLTYLSVFTALPSPICPPNLQEKTQINSVTIPILLSMKPTRLLTTNPSRPILFKPPTLGSNANWVYGRFRPPGVRFPVACLATSSTHDTHLTASSTNIAEVGSSGMFHDSPYPGKSQRWEENVEKVIYNCRFLTLLAVWGSLIGSFLCFIKGCTYVASSFQDYFLNHGRGILMLVEAIDVYLLGTVMLVFGMGLYELFISNLDLAQSTSEKMTTHRSNLFGLFVLTERPKWLEIKSVNALKTKLGHVIVMLLLIGLFEKSKKAAILTATDLLCFSGCVLLSSCSLYLLSKLQ</sequence>
<dbReference type="Proteomes" id="UP001055879">
    <property type="component" value="Linkage Group LG05"/>
</dbReference>
<gene>
    <name evidence="1" type="ORF">L6452_16626</name>
</gene>
<proteinExistence type="predicted"/>